<dbReference type="GO" id="GO:0031011">
    <property type="term" value="C:Ino80 complex"/>
    <property type="evidence" value="ECO:0007669"/>
    <property type="project" value="InterPro"/>
</dbReference>
<feature type="region of interest" description="Disordered" evidence="3">
    <location>
        <begin position="837"/>
        <end position="856"/>
    </location>
</feature>
<dbReference type="CDD" id="cd21865">
    <property type="entry name" value="DEUBAD_NFRKB"/>
    <property type="match status" value="1"/>
</dbReference>
<comment type="subcellular location">
    <subcellularLocation>
        <location evidence="1">Nucleus</location>
    </subcellularLocation>
</comment>
<keyword evidence="2" id="KW-0539">Nucleus</keyword>
<name>A0AAD3S976_NEPGR</name>
<keyword evidence="6" id="KW-1185">Reference proteome</keyword>
<evidence type="ECO:0000259" key="4">
    <source>
        <dbReference type="PROSITE" id="PS51916"/>
    </source>
</evidence>
<evidence type="ECO:0000256" key="2">
    <source>
        <dbReference type="ARBA" id="ARBA00023242"/>
    </source>
</evidence>
<reference evidence="5" key="1">
    <citation type="submission" date="2023-05" db="EMBL/GenBank/DDBJ databases">
        <title>Nepenthes gracilis genome sequencing.</title>
        <authorList>
            <person name="Fukushima K."/>
        </authorList>
    </citation>
    <scope>NUCLEOTIDE SEQUENCE</scope>
    <source>
        <strain evidence="5">SING2019-196</strain>
    </source>
</reference>
<protein>
    <recommendedName>
        <fullName evidence="4">DEUBAD domain-containing protein</fullName>
    </recommendedName>
</protein>
<evidence type="ECO:0000256" key="1">
    <source>
        <dbReference type="ARBA" id="ARBA00004123"/>
    </source>
</evidence>
<dbReference type="AlphaFoldDB" id="A0AAD3S976"/>
<evidence type="ECO:0000313" key="5">
    <source>
        <dbReference type="EMBL" id="GMH06890.1"/>
    </source>
</evidence>
<dbReference type="PANTHER" id="PTHR13052:SF2">
    <property type="entry name" value="NUCLEAR FACTOR KAPPA-B-BINDING PROTEIN"/>
    <property type="match status" value="1"/>
</dbReference>
<gene>
    <name evidence="5" type="ORF">Nepgr_008730</name>
</gene>
<dbReference type="InterPro" id="IPR024867">
    <property type="entry name" value="NFRKB"/>
</dbReference>
<feature type="region of interest" description="Disordered" evidence="3">
    <location>
        <begin position="492"/>
        <end position="514"/>
    </location>
</feature>
<accession>A0AAD3S976</accession>
<dbReference type="EMBL" id="BSYO01000006">
    <property type="protein sequence ID" value="GMH06890.1"/>
    <property type="molecule type" value="Genomic_DNA"/>
</dbReference>
<proteinExistence type="predicted"/>
<evidence type="ECO:0000256" key="3">
    <source>
        <dbReference type="SAM" id="MobiDB-lite"/>
    </source>
</evidence>
<dbReference type="PROSITE" id="PS51916">
    <property type="entry name" value="DEUBAD"/>
    <property type="match status" value="1"/>
</dbReference>
<dbReference type="PANTHER" id="PTHR13052">
    <property type="entry name" value="NFRKB-RELATED"/>
    <property type="match status" value="1"/>
</dbReference>
<feature type="domain" description="DEUBAD" evidence="4">
    <location>
        <begin position="90"/>
        <end position="201"/>
    </location>
</feature>
<dbReference type="InterPro" id="IPR044867">
    <property type="entry name" value="DEUBAD_dom"/>
</dbReference>
<evidence type="ECO:0000313" key="6">
    <source>
        <dbReference type="Proteomes" id="UP001279734"/>
    </source>
</evidence>
<sequence length="856" mass="97122">MAADQRKRRLNAVSAFCYESWEKQKAKKKNFGSLQYDFSLNPHISLKWDEKEKRVVAKGEQIGISWRHLTSCITCPPRKNNILADIVAIPKDIFELKDLKELLSLQVWKSHLTEKERKYLMQFLPEGSEPEQVVQLLLTGDNFHFGNPFLKWASSLCSGGLHPDVVCHHEQSFRANKKEYYAELQSYHDNMIGTLQILKEKCAHSKDPETEIVQMMRSRRHAEENISSDDNELTFRDPDENIGAASESCSWTADEKACSSDNMTLSMVKGAELKKRGNNKNEKPVVYSDGLKTVSRLKKGDKLQKLNVNYNDGSKYMSYVKISKKQHELVMSMKQSGNSIQTRALNRVLGNLDNFHVKPYEMFEREEENRILEHWSNLANKDLPVAFANWRKRQLGRWQIGKSLCKEMEEKLKNLMEDEEEISGGITVHQQDDVGAAHQPHLEENLESDSSPMEDHSLQISSLNVNPMFSPTDLNAEGNPIASEMSEYHVTSDTVEGSQNRSLYPGNHNSVDVHKTEGLSHSSVADAWPPASMPDSYCHPTSSNVEYPSSSELSLGRRQEVEEQSARMIDLKSNMPREDPTKDLLHQQAADMPFFSSYQTRDRNELLHSLLKRDNYYHEQRSGLDFHPTTSMLMESSQFPGHFREQLQPSFALEHRQKGQSDLYMHQNIQENIFSDNSRYTNPRQEHFSIDMQDWSNSRVSAPIHSHLGSGEMLNHNWFSSENRTRDGWSGSECGVFRNLSLGNGGSGDQSLYSVLSQSNNLHPLTTFDAVGSNDKFIPSNYGEDMGSEVIPRTSNPLPQAVSPLHYLSGHDATAAAATAAAATALKNSSMGWMSLPRQTSLHDPTGKSFSKLWNQ</sequence>
<comment type="caution">
    <text evidence="5">The sequence shown here is derived from an EMBL/GenBank/DDBJ whole genome shotgun (WGS) entry which is preliminary data.</text>
</comment>
<feature type="compositionally biased region" description="Polar residues" evidence="3">
    <location>
        <begin position="492"/>
        <end position="510"/>
    </location>
</feature>
<organism evidence="5 6">
    <name type="scientific">Nepenthes gracilis</name>
    <name type="common">Slender pitcher plant</name>
    <dbReference type="NCBI Taxonomy" id="150966"/>
    <lineage>
        <taxon>Eukaryota</taxon>
        <taxon>Viridiplantae</taxon>
        <taxon>Streptophyta</taxon>
        <taxon>Embryophyta</taxon>
        <taxon>Tracheophyta</taxon>
        <taxon>Spermatophyta</taxon>
        <taxon>Magnoliopsida</taxon>
        <taxon>eudicotyledons</taxon>
        <taxon>Gunneridae</taxon>
        <taxon>Pentapetalae</taxon>
        <taxon>Caryophyllales</taxon>
        <taxon>Nepenthaceae</taxon>
        <taxon>Nepenthes</taxon>
    </lineage>
</organism>
<dbReference type="Proteomes" id="UP001279734">
    <property type="component" value="Unassembled WGS sequence"/>
</dbReference>